<dbReference type="SFLD" id="SFLDG01014">
    <property type="entry name" value="Terpene_Cyclase_Like_1_N-term"/>
    <property type="match status" value="2"/>
</dbReference>
<keyword evidence="2" id="KW-0479">Metal-binding</keyword>
<dbReference type="GO" id="GO:0000287">
    <property type="term" value="F:magnesium ion binding"/>
    <property type="evidence" value="ECO:0007669"/>
    <property type="project" value="InterPro"/>
</dbReference>
<dbReference type="GO" id="GO:0016102">
    <property type="term" value="P:diterpenoid biosynthetic process"/>
    <property type="evidence" value="ECO:0007669"/>
    <property type="project" value="InterPro"/>
</dbReference>
<dbReference type="PANTHER" id="PTHR31225:SF9">
    <property type="entry name" value="TERPENE SYNTHASE 10"/>
    <property type="match status" value="1"/>
</dbReference>
<dbReference type="SUPFAM" id="SSF48576">
    <property type="entry name" value="Terpenoid synthases"/>
    <property type="match status" value="2"/>
</dbReference>
<dbReference type="InterPro" id="IPR036965">
    <property type="entry name" value="Terpene_synth_N_sf"/>
</dbReference>
<feature type="domain" description="Terpene synthase metal-binding" evidence="5">
    <location>
        <begin position="239"/>
        <end position="478"/>
    </location>
</feature>
<feature type="domain" description="Terpene synthase N-terminal" evidence="4">
    <location>
        <begin position="538"/>
        <end position="703"/>
    </location>
</feature>
<dbReference type="CDD" id="cd00684">
    <property type="entry name" value="Terpene_cyclase_plant_C1"/>
    <property type="match status" value="2"/>
</dbReference>
<dbReference type="EMBL" id="JAVXUO010001258">
    <property type="protein sequence ID" value="KAK2984173.1"/>
    <property type="molecule type" value="Genomic_DNA"/>
</dbReference>
<dbReference type="InterPro" id="IPR034741">
    <property type="entry name" value="Terpene_cyclase-like_1_C"/>
</dbReference>
<feature type="non-terminal residue" evidence="6">
    <location>
        <position position="933"/>
    </location>
</feature>
<dbReference type="InterPro" id="IPR008949">
    <property type="entry name" value="Isoprenoid_synthase_dom_sf"/>
</dbReference>
<dbReference type="InterPro" id="IPR008930">
    <property type="entry name" value="Terpenoid_cyclase/PrenylTrfase"/>
</dbReference>
<dbReference type="FunFam" id="1.10.600.10:FF:000007">
    <property type="entry name" value="Isoprene synthase, chloroplastic"/>
    <property type="match status" value="1"/>
</dbReference>
<evidence type="ECO:0000259" key="4">
    <source>
        <dbReference type="Pfam" id="PF01397"/>
    </source>
</evidence>
<dbReference type="Gene3D" id="1.50.10.130">
    <property type="entry name" value="Terpene synthase, N-terminal domain"/>
    <property type="match status" value="2"/>
</dbReference>
<gene>
    <name evidence="6" type="ORF">RJ640_025121</name>
</gene>
<dbReference type="Proteomes" id="UP001187471">
    <property type="component" value="Unassembled WGS sequence"/>
</dbReference>
<dbReference type="GO" id="GO:0010333">
    <property type="term" value="F:terpene synthase activity"/>
    <property type="evidence" value="ECO:0007669"/>
    <property type="project" value="InterPro"/>
</dbReference>
<protein>
    <submittedName>
        <fullName evidence="6">Uncharacterized protein</fullName>
    </submittedName>
</protein>
<organism evidence="6 7">
    <name type="scientific">Escallonia rubra</name>
    <dbReference type="NCBI Taxonomy" id="112253"/>
    <lineage>
        <taxon>Eukaryota</taxon>
        <taxon>Viridiplantae</taxon>
        <taxon>Streptophyta</taxon>
        <taxon>Embryophyta</taxon>
        <taxon>Tracheophyta</taxon>
        <taxon>Spermatophyta</taxon>
        <taxon>Magnoliopsida</taxon>
        <taxon>eudicotyledons</taxon>
        <taxon>Gunneridae</taxon>
        <taxon>Pentapetalae</taxon>
        <taxon>asterids</taxon>
        <taxon>campanulids</taxon>
        <taxon>Escalloniales</taxon>
        <taxon>Escalloniaceae</taxon>
        <taxon>Escallonia</taxon>
    </lineage>
</organism>
<dbReference type="SFLD" id="SFLDS00005">
    <property type="entry name" value="Isoprenoid_Synthase_Type_I"/>
    <property type="match status" value="1"/>
</dbReference>
<keyword evidence="3" id="KW-0460">Magnesium</keyword>
<evidence type="ECO:0000256" key="3">
    <source>
        <dbReference type="ARBA" id="ARBA00022842"/>
    </source>
</evidence>
<reference evidence="6" key="1">
    <citation type="submission" date="2022-12" db="EMBL/GenBank/DDBJ databases">
        <title>Draft genome assemblies for two species of Escallonia (Escalloniales).</title>
        <authorList>
            <person name="Chanderbali A."/>
            <person name="Dervinis C."/>
            <person name="Anghel I."/>
            <person name="Soltis D."/>
            <person name="Soltis P."/>
            <person name="Zapata F."/>
        </authorList>
    </citation>
    <scope>NUCLEOTIDE SEQUENCE</scope>
    <source>
        <strain evidence="6">UCBG92.1500</strain>
        <tissue evidence="6">Leaf</tissue>
    </source>
</reference>
<feature type="domain" description="Terpene synthase N-terminal" evidence="4">
    <location>
        <begin position="20"/>
        <end position="182"/>
    </location>
</feature>
<evidence type="ECO:0000313" key="7">
    <source>
        <dbReference type="Proteomes" id="UP001187471"/>
    </source>
</evidence>
<dbReference type="PANTHER" id="PTHR31225">
    <property type="entry name" value="OS04G0344100 PROTEIN-RELATED"/>
    <property type="match status" value="1"/>
</dbReference>
<dbReference type="InterPro" id="IPR005630">
    <property type="entry name" value="Terpene_synthase_metal-bd"/>
</dbReference>
<accession>A0AA88RDG3</accession>
<dbReference type="InterPro" id="IPR050148">
    <property type="entry name" value="Terpene_synthase-like"/>
</dbReference>
<comment type="cofactor">
    <cofactor evidence="1">
        <name>Mg(2+)</name>
        <dbReference type="ChEBI" id="CHEBI:18420"/>
    </cofactor>
</comment>
<evidence type="ECO:0000259" key="5">
    <source>
        <dbReference type="Pfam" id="PF03936"/>
    </source>
</evidence>
<dbReference type="SUPFAM" id="SSF48239">
    <property type="entry name" value="Terpenoid cyclases/Protein prenyltransferases"/>
    <property type="match status" value="2"/>
</dbReference>
<dbReference type="InterPro" id="IPR044814">
    <property type="entry name" value="Terpene_cyclase_plant_C1"/>
</dbReference>
<comment type="caution">
    <text evidence="6">The sequence shown here is derived from an EMBL/GenBank/DDBJ whole genome shotgun (WGS) entry which is preliminary data.</text>
</comment>
<dbReference type="AlphaFoldDB" id="A0AA88RDG3"/>
<dbReference type="SFLD" id="SFLDG01019">
    <property type="entry name" value="Terpene_Cyclase_Like_1_C_Termi"/>
    <property type="match status" value="1"/>
</dbReference>
<dbReference type="FunFam" id="1.50.10.130:FF:000001">
    <property type="entry name" value="Isoprene synthase, chloroplastic"/>
    <property type="match status" value="2"/>
</dbReference>
<evidence type="ECO:0000256" key="2">
    <source>
        <dbReference type="ARBA" id="ARBA00022723"/>
    </source>
</evidence>
<evidence type="ECO:0000256" key="1">
    <source>
        <dbReference type="ARBA" id="ARBA00001946"/>
    </source>
</evidence>
<sequence length="933" mass="109225">NLRAYPFFMFLCSDLIAQGETHIERAVKLKENVRMMHEKLEEEAPLHRLELIDTVQRLGISYHFGFEIKKILESIYRCDHRSSRWNEADLYAIALEFRLLRQHGYEVPQEVFRRFTDESGMFKECLCEDTRGILYLYEATYLSIPGESILDEARDFTTKHLKENLNDKNIGQNLAMLVRHSLELPLHWRMLRLEACWFIDAYGRSEDMNSNLLDLAKLDFNMVQAIHQDDLKHMSRWWKSTRLGEKMTFSRDRLMENFLWTVGVIFEPEFQYFRRMSTKVNTLITTIDDLYDVYGTLEELELFTNAVERWDVNEMERVPDYMRICFLALYNSINEMAYDTLKERGFNIIPYLKNAWTDLCKCYLLEAKWYKSGYTPTLEEYINNAWISISAPVILTHIYFFADNPTTEESLAYLEKYPNIIRWSSMILRLSDDLGTSQDELQRGDNPKSIQCYMHETGASEEDAREHISHLISETWKKMNEDRVASSLFNQTFIGAAINLARTAQCMYQHGDGHGIQDRETKDRVLSLLINPIPLGSTNGETHRERAVKLKEDVRMMLNKVQEAAPLHRLKLIDTVQRLGISYHFGVEIKKILESIYHYDHRSYRWNKEDLYALALEFRLLRQHGYEVPHDVFRRFTDESGKFKACLCEDTRGILYLYEATYLSIPGESILDEARDFTTKHLKESLNDKNIAQNLAMLVRHSLELPLHCRMLRLEACWFIDVYGKSEDMNTTLLDLAKLDFNMWADLCKSYLLQAKWYKSGYIPTLEEYINNAWISVTGPVMLIHAYFFAENPITKEALVCLEKNPNIIRWPSMILRLSNDLIGTSQDELQRGDNPKSIQCYMHETGASEEDAREHIKHLISETWKKLNEDRVASSLFNQTFIDAAVNLARTAQCMYQHGDGHGIEDRETKDRVLSLFINPIPLGSDNRSGNN</sequence>
<name>A0AA88RDG3_9ASTE</name>
<keyword evidence="7" id="KW-1185">Reference proteome</keyword>
<feature type="domain" description="Terpene synthase metal-binding" evidence="5">
    <location>
        <begin position="742"/>
        <end position="867"/>
    </location>
</feature>
<dbReference type="SFLD" id="SFLDG01604">
    <property type="entry name" value="Terpene_Cyclase_Like_1_C_Termi"/>
    <property type="match status" value="1"/>
</dbReference>
<dbReference type="Pfam" id="PF01397">
    <property type="entry name" value="Terpene_synth"/>
    <property type="match status" value="2"/>
</dbReference>
<dbReference type="Gene3D" id="1.10.600.10">
    <property type="entry name" value="Farnesyl Diphosphate Synthase"/>
    <property type="match status" value="2"/>
</dbReference>
<evidence type="ECO:0000313" key="6">
    <source>
        <dbReference type="EMBL" id="KAK2984173.1"/>
    </source>
</evidence>
<dbReference type="InterPro" id="IPR001906">
    <property type="entry name" value="Terpene_synth_N"/>
</dbReference>
<dbReference type="Pfam" id="PF03936">
    <property type="entry name" value="Terpene_synth_C"/>
    <property type="match status" value="2"/>
</dbReference>
<proteinExistence type="predicted"/>